<accession>A0ABQ5KW45</accession>
<evidence type="ECO:0000313" key="2">
    <source>
        <dbReference type="EMBL" id="GKT35679.1"/>
    </source>
</evidence>
<feature type="region of interest" description="Disordered" evidence="1">
    <location>
        <begin position="27"/>
        <end position="88"/>
    </location>
</feature>
<evidence type="ECO:0000256" key="1">
    <source>
        <dbReference type="SAM" id="MobiDB-lite"/>
    </source>
</evidence>
<organism evidence="2 3">
    <name type="scientific">Aduncisulcus paluster</name>
    <dbReference type="NCBI Taxonomy" id="2918883"/>
    <lineage>
        <taxon>Eukaryota</taxon>
        <taxon>Metamonada</taxon>
        <taxon>Carpediemonas-like organisms</taxon>
        <taxon>Aduncisulcus</taxon>
    </lineage>
</organism>
<dbReference type="EMBL" id="BQXS01011042">
    <property type="protein sequence ID" value="GKT35679.1"/>
    <property type="molecule type" value="Genomic_DNA"/>
</dbReference>
<dbReference type="Proteomes" id="UP001057375">
    <property type="component" value="Unassembled WGS sequence"/>
</dbReference>
<feature type="compositionally biased region" description="Acidic residues" evidence="1">
    <location>
        <begin position="172"/>
        <end position="189"/>
    </location>
</feature>
<feature type="compositionally biased region" description="Basic and acidic residues" evidence="1">
    <location>
        <begin position="141"/>
        <end position="167"/>
    </location>
</feature>
<sequence>EEELKLRCSFEEIKKNLRKKASLITSKGAKVGRRRRGYDESADDDEFSDYIAEKEQRKKDDLYGRKHKKAKREKKQRQKKKSIGIDASENSDSLQVDFTLLLDDEEDGDEAFGFDDEFDEIMKRGQEKMEQKKSKTAKIGGIEKKGKEEKEDHKKVQNIDELVEKAKIQSLEMEEEDDDDEGGFEDIFS</sequence>
<feature type="compositionally biased region" description="Basic and acidic residues" evidence="1">
    <location>
        <begin position="51"/>
        <end position="64"/>
    </location>
</feature>
<proteinExistence type="predicted"/>
<feature type="non-terminal residue" evidence="2">
    <location>
        <position position="1"/>
    </location>
</feature>
<gene>
    <name evidence="2" type="ORF">ADUPG1_008787</name>
</gene>
<protein>
    <submittedName>
        <fullName evidence="2">Uncharacterized protein</fullName>
    </submittedName>
</protein>
<keyword evidence="3" id="KW-1185">Reference proteome</keyword>
<name>A0ABQ5KW45_9EUKA</name>
<reference evidence="2" key="1">
    <citation type="submission" date="2022-03" db="EMBL/GenBank/DDBJ databases">
        <title>Draft genome sequence of Aduncisulcus paluster, a free-living microaerophilic Fornicata.</title>
        <authorList>
            <person name="Yuyama I."/>
            <person name="Kume K."/>
            <person name="Tamura T."/>
            <person name="Inagaki Y."/>
            <person name="Hashimoto T."/>
        </authorList>
    </citation>
    <scope>NUCLEOTIDE SEQUENCE</scope>
    <source>
        <strain evidence="2">NY0171</strain>
    </source>
</reference>
<comment type="caution">
    <text evidence="2">The sequence shown here is derived from an EMBL/GenBank/DDBJ whole genome shotgun (WGS) entry which is preliminary data.</text>
</comment>
<feature type="compositionally biased region" description="Basic residues" evidence="1">
    <location>
        <begin position="65"/>
        <end position="82"/>
    </location>
</feature>
<evidence type="ECO:0000313" key="3">
    <source>
        <dbReference type="Proteomes" id="UP001057375"/>
    </source>
</evidence>
<feature type="region of interest" description="Disordered" evidence="1">
    <location>
        <begin position="125"/>
        <end position="189"/>
    </location>
</feature>